<reference evidence="2" key="1">
    <citation type="submission" date="2022-01" db="EMBL/GenBank/DDBJ databases">
        <authorList>
            <person name="King R."/>
        </authorList>
    </citation>
    <scope>NUCLEOTIDE SEQUENCE</scope>
</reference>
<dbReference type="EMBL" id="OU892280">
    <property type="protein sequence ID" value="CAG9767886.1"/>
    <property type="molecule type" value="Genomic_DNA"/>
</dbReference>
<feature type="region of interest" description="Disordered" evidence="1">
    <location>
        <begin position="60"/>
        <end position="92"/>
    </location>
</feature>
<dbReference type="AlphaFoldDB" id="A0A9N9MVD2"/>
<name>A0A9N9MVD2_9CUCU</name>
<evidence type="ECO:0000313" key="3">
    <source>
        <dbReference type="Proteomes" id="UP001152799"/>
    </source>
</evidence>
<proteinExistence type="predicted"/>
<dbReference type="OrthoDB" id="10646803at2759"/>
<dbReference type="Proteomes" id="UP001152799">
    <property type="component" value="Chromosome 4"/>
</dbReference>
<evidence type="ECO:0000256" key="1">
    <source>
        <dbReference type="SAM" id="MobiDB-lite"/>
    </source>
</evidence>
<protein>
    <submittedName>
        <fullName evidence="2">Uncharacterized protein</fullName>
    </submittedName>
</protein>
<accession>A0A9N9MVD2</accession>
<organism evidence="2 3">
    <name type="scientific">Ceutorhynchus assimilis</name>
    <name type="common">cabbage seed weevil</name>
    <dbReference type="NCBI Taxonomy" id="467358"/>
    <lineage>
        <taxon>Eukaryota</taxon>
        <taxon>Metazoa</taxon>
        <taxon>Ecdysozoa</taxon>
        <taxon>Arthropoda</taxon>
        <taxon>Hexapoda</taxon>
        <taxon>Insecta</taxon>
        <taxon>Pterygota</taxon>
        <taxon>Neoptera</taxon>
        <taxon>Endopterygota</taxon>
        <taxon>Coleoptera</taxon>
        <taxon>Polyphaga</taxon>
        <taxon>Cucujiformia</taxon>
        <taxon>Curculionidae</taxon>
        <taxon>Ceutorhynchinae</taxon>
        <taxon>Ceutorhynchus</taxon>
    </lineage>
</organism>
<sequence>MNYFKNSNPFRFLTYFFRPRSSTSETLIKPRKSKSDMILEKQPSKEVSLQKSTTSITKCQNIEKQPSKTQLTRADSRNSLHQSKTSSEHSFKGAMVRKNNVLNFQAAHEESKCIPLDKELRRKIDQLQASFNLSRNSTVEKNRQRLKRAYPWQNFNLHNISQTNLDVSKRISSEIALASNNSSAVTLVPSKQQLKEIRKQEPLFKSILQKSAVNPKPSIMHKKVAFNSITTIYESKKMTPKPSNHQEKSREEIKKCVCKCFGRCEPLKEEHSFMSLYLNKRPRKF</sequence>
<evidence type="ECO:0000313" key="2">
    <source>
        <dbReference type="EMBL" id="CAG9767886.1"/>
    </source>
</evidence>
<feature type="compositionally biased region" description="Polar residues" evidence="1">
    <location>
        <begin position="60"/>
        <end position="85"/>
    </location>
</feature>
<keyword evidence="3" id="KW-1185">Reference proteome</keyword>
<gene>
    <name evidence="2" type="ORF">CEUTPL_LOCUS8440</name>
</gene>